<accession>A0AAV2MXT6</accession>
<dbReference type="EMBL" id="CAXIPU020000490">
    <property type="protein sequence ID" value="CAL1672323.1"/>
    <property type="molecule type" value="Genomic_DNA"/>
</dbReference>
<evidence type="ECO:0000313" key="2">
    <source>
        <dbReference type="EMBL" id="CAL1672323.1"/>
    </source>
</evidence>
<organism evidence="2 3">
    <name type="scientific">Lasius platythorax</name>
    <dbReference type="NCBI Taxonomy" id="488582"/>
    <lineage>
        <taxon>Eukaryota</taxon>
        <taxon>Metazoa</taxon>
        <taxon>Ecdysozoa</taxon>
        <taxon>Arthropoda</taxon>
        <taxon>Hexapoda</taxon>
        <taxon>Insecta</taxon>
        <taxon>Pterygota</taxon>
        <taxon>Neoptera</taxon>
        <taxon>Endopterygota</taxon>
        <taxon>Hymenoptera</taxon>
        <taxon>Apocrita</taxon>
        <taxon>Aculeata</taxon>
        <taxon>Formicoidea</taxon>
        <taxon>Formicidae</taxon>
        <taxon>Formicinae</taxon>
        <taxon>Lasius</taxon>
        <taxon>Lasius</taxon>
    </lineage>
</organism>
<evidence type="ECO:0000256" key="1">
    <source>
        <dbReference type="SAM" id="MobiDB-lite"/>
    </source>
</evidence>
<name>A0AAV2MXT6_9HYME</name>
<keyword evidence="3" id="KW-1185">Reference proteome</keyword>
<dbReference type="AlphaFoldDB" id="A0AAV2MXT6"/>
<comment type="caution">
    <text evidence="2">The sequence shown here is derived from an EMBL/GenBank/DDBJ whole genome shotgun (WGS) entry which is preliminary data.</text>
</comment>
<sequence length="112" mass="12853">MVRALGVVRVRVNLQRECNKWIGHPCRSANGRRGSSRYKTLGWLCRSCDRPRGIRYWVNLAVESFGHFLGIRVSCEWRGYHLPATERNSNHGQSGLSLRRGQSRITCSQVEP</sequence>
<gene>
    <name evidence="2" type="ORF">LPLAT_LOCUS6992</name>
</gene>
<feature type="region of interest" description="Disordered" evidence="1">
    <location>
        <begin position="84"/>
        <end position="112"/>
    </location>
</feature>
<reference evidence="2" key="1">
    <citation type="submission" date="2024-04" db="EMBL/GenBank/DDBJ databases">
        <authorList>
            <consortium name="Molecular Ecology Group"/>
        </authorList>
    </citation>
    <scope>NUCLEOTIDE SEQUENCE</scope>
</reference>
<protein>
    <submittedName>
        <fullName evidence="2">Uncharacterized protein</fullName>
    </submittedName>
</protein>
<feature type="compositionally biased region" description="Polar residues" evidence="1">
    <location>
        <begin position="86"/>
        <end position="96"/>
    </location>
</feature>
<evidence type="ECO:0000313" key="3">
    <source>
        <dbReference type="Proteomes" id="UP001497644"/>
    </source>
</evidence>
<dbReference type="Proteomes" id="UP001497644">
    <property type="component" value="Unassembled WGS sequence"/>
</dbReference>
<feature type="compositionally biased region" description="Polar residues" evidence="1">
    <location>
        <begin position="103"/>
        <end position="112"/>
    </location>
</feature>
<proteinExistence type="predicted"/>